<dbReference type="GO" id="GO:0008360">
    <property type="term" value="P:regulation of cell shape"/>
    <property type="evidence" value="ECO:0007669"/>
    <property type="project" value="UniProtKB-UniRule"/>
</dbReference>
<dbReference type="GO" id="GO:0005576">
    <property type="term" value="C:extracellular region"/>
    <property type="evidence" value="ECO:0007669"/>
    <property type="project" value="TreeGrafter"/>
</dbReference>
<feature type="region of interest" description="Disordered" evidence="14">
    <location>
        <begin position="20"/>
        <end position="52"/>
    </location>
</feature>
<dbReference type="PANTHER" id="PTHR30582:SF2">
    <property type="entry name" value="L,D-TRANSPEPTIDASE YCIB-RELATED"/>
    <property type="match status" value="1"/>
</dbReference>
<evidence type="ECO:0000259" key="15">
    <source>
        <dbReference type="PROSITE" id="PS52029"/>
    </source>
</evidence>
<comment type="pathway">
    <text evidence="1 13">Cell wall biogenesis; peptidoglycan biosynthesis.</text>
</comment>
<dbReference type="Pfam" id="PF03734">
    <property type="entry name" value="YkuD"/>
    <property type="match status" value="1"/>
</dbReference>
<gene>
    <name evidence="16" type="primary">ldtB_1</name>
    <name evidence="16" type="ORF">SRB5_22200</name>
</gene>
<evidence type="ECO:0000256" key="14">
    <source>
        <dbReference type="SAM" id="MobiDB-lite"/>
    </source>
</evidence>
<dbReference type="EC" id="2.3.2.-" evidence="16"/>
<dbReference type="GO" id="GO:0071972">
    <property type="term" value="F:peptidoglycan L,D-transpeptidase activity"/>
    <property type="evidence" value="ECO:0007669"/>
    <property type="project" value="TreeGrafter"/>
</dbReference>
<keyword evidence="3 16" id="KW-0808">Transferase</keyword>
<keyword evidence="17" id="KW-1185">Reference proteome</keyword>
<dbReference type="CDD" id="cd13432">
    <property type="entry name" value="LDT_IgD_like_2"/>
    <property type="match status" value="1"/>
</dbReference>
<dbReference type="CDD" id="cd16913">
    <property type="entry name" value="YkuD_like"/>
    <property type="match status" value="1"/>
</dbReference>
<feature type="active site" description="Proton donor/acceptor" evidence="13">
    <location>
        <position position="322"/>
    </location>
</feature>
<accession>A0A7K0CF44</accession>
<protein>
    <submittedName>
        <fullName evidence="16">L,D-transpeptidase 2</fullName>
        <ecNumber evidence="16">2.3.2.-</ecNumber>
    </submittedName>
</protein>
<dbReference type="EMBL" id="WEGJ01000005">
    <property type="protein sequence ID" value="MQY12091.1"/>
    <property type="molecule type" value="Genomic_DNA"/>
</dbReference>
<dbReference type="AlphaFoldDB" id="A0A7K0CF44"/>
<dbReference type="PROSITE" id="PS52029">
    <property type="entry name" value="LD_TPASE"/>
    <property type="match status" value="1"/>
</dbReference>
<keyword evidence="4" id="KW-0732">Signal</keyword>
<sequence length="401" mass="42245">MTALLAGMVLVLGAACGGSDSDSGDGAGTGGGSGSSAKKESQAVVSISPKDGTDNVATEGALKISASKGKLVTVKVTDSKGTEVEGELSAGDTVWQPKGNLRTQTKYKVNAIAKDKDGLASAKTASFTTVVPANTFIGYFTPENGQTVGVGMPVSINFNRAIKNREAVESGITVTADPPVEVEGHWFGNQRLDFRPEDYWAAGTKVTLSLRLDGVQAEKGVYGKQAKDVSFTVGRRQVSTVDSKTHQMSIERDGKVIKTMPITSGAPSNPTWNGQMVITERLKVTRMNGATVGFTDDDGKGEYDIKDVPHAMRLSNSGTFIHGNYWASAATFGSANVSHGCVGLQDVRGAGNNAMPAAWFFNNSIVGDVVVVKNSEEKTVQPDNGLNGWNLSWDEWTAPQS</sequence>
<name>A0A7K0CF44_9ACTN</name>
<keyword evidence="8" id="KW-0564">Palmitate</keyword>
<reference evidence="16 17" key="1">
    <citation type="submission" date="2019-10" db="EMBL/GenBank/DDBJ databases">
        <title>Streptomyces smaragdinus sp. nov. and Streptomyces fabii sp. nov., isolated from the gut of fungus growing-termite Macrotermes natalensis.</title>
        <authorList>
            <person name="Schwitalla J."/>
            <person name="Benndorf R."/>
            <person name="Martin K."/>
            <person name="De Beer W."/>
            <person name="Kaster A.-K."/>
            <person name="Vollmers J."/>
            <person name="Poulsen M."/>
            <person name="Beemelmanns C."/>
        </authorList>
    </citation>
    <scope>NUCLEOTIDE SEQUENCE [LARGE SCALE GENOMIC DNA]</scope>
    <source>
        <strain evidence="16 17">RB5</strain>
    </source>
</reference>
<keyword evidence="11 13" id="KW-0961">Cell wall biogenesis/degradation</keyword>
<dbReference type="InterPro" id="IPR050979">
    <property type="entry name" value="LD-transpeptidase"/>
</dbReference>
<dbReference type="Gene3D" id="2.60.40.3710">
    <property type="match status" value="1"/>
</dbReference>
<keyword evidence="10 16" id="KW-0012">Acyltransferase</keyword>
<evidence type="ECO:0000256" key="13">
    <source>
        <dbReference type="PROSITE-ProRule" id="PRU01373"/>
    </source>
</evidence>
<dbReference type="GO" id="GO:0071555">
    <property type="term" value="P:cell wall organization"/>
    <property type="evidence" value="ECO:0007669"/>
    <property type="project" value="UniProtKB-UniRule"/>
</dbReference>
<evidence type="ECO:0000256" key="12">
    <source>
        <dbReference type="ARBA" id="ARBA00060592"/>
    </source>
</evidence>
<evidence type="ECO:0000256" key="8">
    <source>
        <dbReference type="ARBA" id="ARBA00023139"/>
    </source>
</evidence>
<keyword evidence="7" id="KW-0472">Membrane</keyword>
<dbReference type="Proteomes" id="UP000466345">
    <property type="component" value="Unassembled WGS sequence"/>
</dbReference>
<dbReference type="UniPathway" id="UPA00219"/>
<organism evidence="16 17">
    <name type="scientific">Streptomyces smaragdinus</name>
    <dbReference type="NCBI Taxonomy" id="2585196"/>
    <lineage>
        <taxon>Bacteria</taxon>
        <taxon>Bacillati</taxon>
        <taxon>Actinomycetota</taxon>
        <taxon>Actinomycetes</taxon>
        <taxon>Kitasatosporales</taxon>
        <taxon>Streptomycetaceae</taxon>
        <taxon>Streptomyces</taxon>
    </lineage>
</organism>
<dbReference type="GO" id="GO:0018104">
    <property type="term" value="P:peptidoglycan-protein cross-linking"/>
    <property type="evidence" value="ECO:0007669"/>
    <property type="project" value="TreeGrafter"/>
</dbReference>
<comment type="caution">
    <text evidence="16">The sequence shown here is derived from an EMBL/GenBank/DDBJ whole genome shotgun (WGS) entry which is preliminary data.</text>
</comment>
<dbReference type="Gene3D" id="2.40.440.10">
    <property type="entry name" value="L,D-transpeptidase catalytic domain-like"/>
    <property type="match status" value="1"/>
</dbReference>
<dbReference type="InterPro" id="IPR005490">
    <property type="entry name" value="LD_TPept_cat_dom"/>
</dbReference>
<dbReference type="GO" id="GO:0016746">
    <property type="term" value="F:acyltransferase activity"/>
    <property type="evidence" value="ECO:0007669"/>
    <property type="project" value="UniProtKB-KW"/>
</dbReference>
<keyword evidence="6 13" id="KW-0573">Peptidoglycan synthesis</keyword>
<dbReference type="InterPro" id="IPR041280">
    <property type="entry name" value="Big_10"/>
</dbReference>
<evidence type="ECO:0000256" key="4">
    <source>
        <dbReference type="ARBA" id="ARBA00022729"/>
    </source>
</evidence>
<dbReference type="InterPro" id="IPR038063">
    <property type="entry name" value="Transpep_catalytic_dom"/>
</dbReference>
<dbReference type="PANTHER" id="PTHR30582">
    <property type="entry name" value="L,D-TRANSPEPTIDASE"/>
    <property type="match status" value="1"/>
</dbReference>
<feature type="active site" description="Nucleophile" evidence="13">
    <location>
        <position position="341"/>
    </location>
</feature>
<keyword evidence="2" id="KW-1003">Cell membrane</keyword>
<evidence type="ECO:0000256" key="1">
    <source>
        <dbReference type="ARBA" id="ARBA00004752"/>
    </source>
</evidence>
<evidence type="ECO:0000256" key="6">
    <source>
        <dbReference type="ARBA" id="ARBA00022984"/>
    </source>
</evidence>
<keyword evidence="9" id="KW-0449">Lipoprotein</keyword>
<feature type="domain" description="L,D-TPase catalytic" evidence="15">
    <location>
        <begin position="237"/>
        <end position="373"/>
    </location>
</feature>
<dbReference type="OrthoDB" id="5242354at2"/>
<evidence type="ECO:0000313" key="16">
    <source>
        <dbReference type="EMBL" id="MQY12091.1"/>
    </source>
</evidence>
<comment type="pathway">
    <text evidence="12">Glycan biosynthesis.</text>
</comment>
<evidence type="ECO:0000256" key="11">
    <source>
        <dbReference type="ARBA" id="ARBA00023316"/>
    </source>
</evidence>
<dbReference type="Pfam" id="PF17964">
    <property type="entry name" value="Big_10"/>
    <property type="match status" value="1"/>
</dbReference>
<feature type="compositionally biased region" description="Gly residues" evidence="14">
    <location>
        <begin position="25"/>
        <end position="34"/>
    </location>
</feature>
<evidence type="ECO:0000256" key="10">
    <source>
        <dbReference type="ARBA" id="ARBA00023315"/>
    </source>
</evidence>
<proteinExistence type="predicted"/>
<dbReference type="Gene3D" id="2.60.40.3780">
    <property type="match status" value="1"/>
</dbReference>
<evidence type="ECO:0000256" key="5">
    <source>
        <dbReference type="ARBA" id="ARBA00022960"/>
    </source>
</evidence>
<evidence type="ECO:0000256" key="7">
    <source>
        <dbReference type="ARBA" id="ARBA00023136"/>
    </source>
</evidence>
<evidence type="ECO:0000256" key="9">
    <source>
        <dbReference type="ARBA" id="ARBA00023288"/>
    </source>
</evidence>
<evidence type="ECO:0000313" key="17">
    <source>
        <dbReference type="Proteomes" id="UP000466345"/>
    </source>
</evidence>
<evidence type="ECO:0000256" key="3">
    <source>
        <dbReference type="ARBA" id="ARBA00022679"/>
    </source>
</evidence>
<dbReference type="RefSeq" id="WP_153451438.1">
    <property type="nucleotide sequence ID" value="NZ_WEGJ01000005.1"/>
</dbReference>
<dbReference type="SUPFAM" id="SSF141523">
    <property type="entry name" value="L,D-transpeptidase catalytic domain-like"/>
    <property type="match status" value="1"/>
</dbReference>
<evidence type="ECO:0000256" key="2">
    <source>
        <dbReference type="ARBA" id="ARBA00022475"/>
    </source>
</evidence>
<keyword evidence="5 13" id="KW-0133">Cell shape</keyword>
<dbReference type="FunFam" id="2.40.440.10:FF:000005">
    <property type="entry name" value="L,D-transpeptidase 2"/>
    <property type="match status" value="1"/>
</dbReference>